<feature type="domain" description="FimV N-terminal" evidence="4">
    <location>
        <begin position="23"/>
        <end position="129"/>
    </location>
</feature>
<feature type="compositionally biased region" description="Basic and acidic residues" evidence="2">
    <location>
        <begin position="751"/>
        <end position="763"/>
    </location>
</feature>
<evidence type="ECO:0000256" key="2">
    <source>
        <dbReference type="SAM" id="MobiDB-lite"/>
    </source>
</evidence>
<evidence type="ECO:0000313" key="5">
    <source>
        <dbReference type="EMBL" id="MEQ6917220.1"/>
    </source>
</evidence>
<keyword evidence="6" id="KW-1185">Reference proteome</keyword>
<feature type="compositionally biased region" description="Basic and acidic residues" evidence="2">
    <location>
        <begin position="916"/>
        <end position="926"/>
    </location>
</feature>
<proteinExistence type="predicted"/>
<dbReference type="Gene3D" id="1.25.40.10">
    <property type="entry name" value="Tetratricopeptide repeat domain"/>
    <property type="match status" value="1"/>
</dbReference>
<evidence type="ECO:0000313" key="6">
    <source>
        <dbReference type="Proteomes" id="UP001442468"/>
    </source>
</evidence>
<gene>
    <name evidence="5" type="ORF">ABE960_06770</name>
</gene>
<dbReference type="CDD" id="cd00118">
    <property type="entry name" value="LysM"/>
    <property type="match status" value="1"/>
</dbReference>
<accession>A0ABV1NFN9</accession>
<dbReference type="InterPro" id="IPR011990">
    <property type="entry name" value="TPR-like_helical_dom_sf"/>
</dbReference>
<evidence type="ECO:0000256" key="1">
    <source>
        <dbReference type="SAM" id="Coils"/>
    </source>
</evidence>
<dbReference type="Proteomes" id="UP001442468">
    <property type="component" value="Unassembled WGS sequence"/>
</dbReference>
<feature type="compositionally biased region" description="Basic and acidic residues" evidence="2">
    <location>
        <begin position="673"/>
        <end position="684"/>
    </location>
</feature>
<feature type="compositionally biased region" description="Polar residues" evidence="2">
    <location>
        <begin position="928"/>
        <end position="938"/>
    </location>
</feature>
<feature type="region of interest" description="Disordered" evidence="2">
    <location>
        <begin position="136"/>
        <end position="170"/>
    </location>
</feature>
<feature type="compositionally biased region" description="Basic and acidic residues" evidence="2">
    <location>
        <begin position="698"/>
        <end position="713"/>
    </location>
</feature>
<reference evidence="5 6" key="1">
    <citation type="submission" date="2024-05" db="EMBL/GenBank/DDBJ databases">
        <title>Halomonas sp. SSM6 16S ribosomal RNA gene Genome sequencing and assembly.</title>
        <authorList>
            <person name="Yook S."/>
        </authorList>
    </citation>
    <scope>NUCLEOTIDE SEQUENCE [LARGE SCALE GENOMIC DNA]</scope>
    <source>
        <strain evidence="5 6">SSM6</strain>
    </source>
</reference>
<dbReference type="EMBL" id="JBEGCJ010000003">
    <property type="protein sequence ID" value="MEQ6917220.1"/>
    <property type="molecule type" value="Genomic_DNA"/>
</dbReference>
<feature type="region of interest" description="Disordered" evidence="2">
    <location>
        <begin position="279"/>
        <end position="318"/>
    </location>
</feature>
<feature type="compositionally biased region" description="Pro residues" evidence="2">
    <location>
        <begin position="732"/>
        <end position="744"/>
    </location>
</feature>
<comment type="caution">
    <text evidence="5">The sequence shown here is derived from an EMBL/GenBank/DDBJ whole genome shotgun (WGS) entry which is preliminary data.</text>
</comment>
<dbReference type="SUPFAM" id="SSF48452">
    <property type="entry name" value="TPR-like"/>
    <property type="match status" value="1"/>
</dbReference>
<dbReference type="InterPro" id="IPR018392">
    <property type="entry name" value="LysM"/>
</dbReference>
<dbReference type="NCBIfam" id="TIGR03505">
    <property type="entry name" value="FimV_core"/>
    <property type="match status" value="1"/>
</dbReference>
<keyword evidence="1" id="KW-0175">Coiled coil</keyword>
<feature type="compositionally biased region" description="Low complexity" evidence="2">
    <location>
        <begin position="714"/>
        <end position="725"/>
    </location>
</feature>
<dbReference type="InterPro" id="IPR057840">
    <property type="entry name" value="FimV_N"/>
</dbReference>
<dbReference type="RefSeq" id="WP_349761492.1">
    <property type="nucleotide sequence ID" value="NZ_JBEGCJ010000003.1"/>
</dbReference>
<feature type="coiled-coil region" evidence="1">
    <location>
        <begin position="409"/>
        <end position="443"/>
    </location>
</feature>
<dbReference type="Pfam" id="PF14559">
    <property type="entry name" value="TPR_19"/>
    <property type="match status" value="1"/>
</dbReference>
<keyword evidence="3" id="KW-0732">Signal</keyword>
<feature type="compositionally biased region" description="Low complexity" evidence="2">
    <location>
        <begin position="150"/>
        <end position="170"/>
    </location>
</feature>
<evidence type="ECO:0000259" key="4">
    <source>
        <dbReference type="Pfam" id="PF25800"/>
    </source>
</evidence>
<name>A0ABV1NFN9_9GAMM</name>
<dbReference type="InterPro" id="IPR020012">
    <property type="entry name" value="LysM_FimV"/>
</dbReference>
<feature type="region of interest" description="Disordered" evidence="2">
    <location>
        <begin position="633"/>
        <end position="964"/>
    </location>
</feature>
<feature type="chain" id="PRO_5046514105" evidence="3">
    <location>
        <begin position="23"/>
        <end position="1038"/>
    </location>
</feature>
<protein>
    <submittedName>
        <fullName evidence="5">FimV/HubP family polar landmark protein</fullName>
    </submittedName>
</protein>
<feature type="signal peptide" evidence="3">
    <location>
        <begin position="1"/>
        <end position="22"/>
    </location>
</feature>
<dbReference type="Pfam" id="PF25800">
    <property type="entry name" value="FimV_N"/>
    <property type="match status" value="1"/>
</dbReference>
<sequence>MKRKLTFAMLLSLSAASPLVLALGLGEAEVNSTLSSPLRASIPLTDSAGLQADLLNVSVADDGAFAAAGLPRTPLAASVKMDVTRRQGRLMLDLTTERAVREPWIDLLLRFDWPGGQQLREVTLLLDPPDYDRLPALVSGSPRATREATAIPRSSASSPEPASRAVARTSVAAGSGDPAWVRSGDTLWAVAGRLRPDSGISINQMMLALVEANPQVFSSGNINAMRAGFTLVVPSRDVIAARTSAEADRLVQAMNQAWANRGNGAPARVPLGATAPVSAVASTEDQEVAPVGSPDAASSEPATAEVASEREVPGEPGQRLTLLSDAEVATEEGLSSAESLSVVQGEASSAPAEDGQGTFLSLALAPGTGGEGPFIDPEVLASIQGAGELTEDERLLRLEERSLDNREVLEAVRNERDELQTELGDLREELDALRDQLASLTAGGSGVDAAGTGGVVAPGSQPPPTQQTPWWGALYQGAIDRNLMLGGAGLAALLALWALLRSRRRREQAPAPVFNEAQPLDPTASGVVMPDAVGTTERADVRDEGQKSSVRASMPEAEAINEADIFIAYGRYDQARELLESSLAREPGRDDLRLKLLRVQLEQGDHAAAERQAEQLRDGDDPDIQAEVAQLMTRHQKRSSTTDAEPPTGSEKPPEGPAHPLPERAVFPVADELPPRRFDLHEDLHEDPDETSDGGASDSDREPSREYPSDRLSADPAPKATPDAPSIDDEPSVPPPGYRPPEPESGPETPDDVRPEPPLDSGRDGPPQAKPMEPSREDSAGGQSDEPTPQAVDGEPSIDDELSDPLAGYRPPELDSPPESPADARPDPLGGPSDEPTPQAVDGEPSIDDEPSGPLEGYRPPDIESGPDSPADPLAAPGPEDETPPESAADEPSRSAHETTQSEDGSNFIDYLPPALEEKSAPREETPMQPSVDFTPSETGDAGDTADAGETTPASRFRSGRDVPEDWDVEEVAFPPLSGDNAHFSAAASSTSTLAEARRLLDAGESGQARALLESLIDESNDPDVRREAREWLDQHSP</sequence>
<organism evidence="5 6">
    <name type="scientific">Halomonas aquatica</name>
    <dbReference type="NCBI Taxonomy" id="3151123"/>
    <lineage>
        <taxon>Bacteria</taxon>
        <taxon>Pseudomonadati</taxon>
        <taxon>Pseudomonadota</taxon>
        <taxon>Gammaproteobacteria</taxon>
        <taxon>Oceanospirillales</taxon>
        <taxon>Halomonadaceae</taxon>
        <taxon>Halomonas</taxon>
    </lineage>
</organism>
<evidence type="ECO:0000256" key="3">
    <source>
        <dbReference type="SAM" id="SignalP"/>
    </source>
</evidence>